<dbReference type="EMBL" id="CP066026">
    <property type="protein sequence ID" value="QQB89309.1"/>
    <property type="molecule type" value="Genomic_DNA"/>
</dbReference>
<accession>A0A410NTV9</accession>
<dbReference type="AlphaFoldDB" id="A0A410NTV9"/>
<feature type="region of interest" description="Disordered" evidence="1">
    <location>
        <begin position="1"/>
        <end position="27"/>
    </location>
</feature>
<organism evidence="2 4">
    <name type="scientific">Brevundimonas diminuta</name>
    <name type="common">Pseudomonas diminuta</name>
    <dbReference type="NCBI Taxonomy" id="293"/>
    <lineage>
        <taxon>Bacteria</taxon>
        <taxon>Pseudomonadati</taxon>
        <taxon>Pseudomonadota</taxon>
        <taxon>Alphaproteobacteria</taxon>
        <taxon>Caulobacterales</taxon>
        <taxon>Caulobacteraceae</taxon>
        <taxon>Brevundimonas</taxon>
    </lineage>
</organism>
<sequence>MVERISLAQQHAVNEQRRMGRTDRQAEKIVGLPSGILSRPFIVVDDRDPRPQRGPGISPRTLYRYTLF</sequence>
<evidence type="ECO:0000313" key="2">
    <source>
        <dbReference type="EMBL" id="QAT13329.1"/>
    </source>
</evidence>
<feature type="compositionally biased region" description="Basic and acidic residues" evidence="1">
    <location>
        <begin position="14"/>
        <end position="27"/>
    </location>
</feature>
<proteinExistence type="predicted"/>
<evidence type="ECO:0000256" key="1">
    <source>
        <dbReference type="SAM" id="MobiDB-lite"/>
    </source>
</evidence>
<dbReference type="Proteomes" id="UP000287388">
    <property type="component" value="Chromosome"/>
</dbReference>
<dbReference type="Proteomes" id="UP000596117">
    <property type="component" value="Chromosome"/>
</dbReference>
<gene>
    <name evidence="2" type="ORF">EQG53_02585</name>
    <name evidence="3" type="ORF">I6H83_02370</name>
</gene>
<keyword evidence="5" id="KW-1185">Reference proteome</keyword>
<name>A0A410NTV9_BREDI</name>
<dbReference type="EMBL" id="CP035093">
    <property type="protein sequence ID" value="QAT13329.1"/>
    <property type="molecule type" value="Genomic_DNA"/>
</dbReference>
<reference evidence="3 5" key="2">
    <citation type="submission" date="2020-12" db="EMBL/GenBank/DDBJ databases">
        <title>FDA dAtabase for Regulatory Grade micrObial Sequences (FDA-ARGOS): Supporting development and validation of Infectious Disease Dx tests.</title>
        <authorList>
            <person name="Kerrigan L."/>
            <person name="Long C."/>
            <person name="Tallon L."/>
            <person name="Sadzewicz L."/>
            <person name="Zhao X."/>
            <person name="Boylan J."/>
            <person name="Ott S."/>
            <person name="Bowen H."/>
            <person name="Vavikolanu K."/>
            <person name="Mehta A."/>
            <person name="Aluvathingal J."/>
            <person name="Nadendla S."/>
            <person name="Yan Y."/>
            <person name="Sichtig H."/>
        </authorList>
    </citation>
    <scope>NUCLEOTIDE SEQUENCE [LARGE SCALE GENOMIC DNA]</scope>
    <source>
        <strain evidence="3 5">FDAARGOS_1026</strain>
    </source>
</reference>
<evidence type="ECO:0000313" key="4">
    <source>
        <dbReference type="Proteomes" id="UP000287388"/>
    </source>
</evidence>
<evidence type="ECO:0000313" key="5">
    <source>
        <dbReference type="Proteomes" id="UP000596117"/>
    </source>
</evidence>
<protein>
    <submittedName>
        <fullName evidence="2">Uncharacterized protein</fullName>
    </submittedName>
</protein>
<reference evidence="2 4" key="1">
    <citation type="submission" date="2019-01" db="EMBL/GenBank/DDBJ databases">
        <title>Brevundimonas diminuta Genome sequencing and assembly.</title>
        <authorList>
            <person name="Chen H."/>
        </authorList>
    </citation>
    <scope>NUCLEOTIDE SEQUENCE [LARGE SCALE GENOMIC DNA]</scope>
    <source>
        <strain evidence="2">ATCC</strain>
        <strain evidence="4">ATCC(B) 19146</strain>
    </source>
</reference>
<evidence type="ECO:0000313" key="3">
    <source>
        <dbReference type="EMBL" id="QQB89309.1"/>
    </source>
</evidence>
<dbReference type="RefSeq" id="WP_112999584.1">
    <property type="nucleotide sequence ID" value="NZ_BJNC01000017.1"/>
</dbReference>
<dbReference type="KEGG" id="bdm:EQG53_02585"/>